<evidence type="ECO:0000256" key="10">
    <source>
        <dbReference type="ARBA" id="ARBA00023004"/>
    </source>
</evidence>
<evidence type="ECO:0000256" key="13">
    <source>
        <dbReference type="SAM" id="Phobius"/>
    </source>
</evidence>
<keyword evidence="8" id="KW-0249">Electron transport</keyword>
<keyword evidence="5" id="KW-0349">Heme</keyword>
<dbReference type="OrthoDB" id="8589936at2"/>
<dbReference type="Gene3D" id="1.20.950.20">
    <property type="entry name" value="Transmembrane di-heme cytochromes, Chain C"/>
    <property type="match status" value="1"/>
</dbReference>
<evidence type="ECO:0000256" key="12">
    <source>
        <dbReference type="ARBA" id="ARBA00037975"/>
    </source>
</evidence>
<keyword evidence="7" id="KW-0479">Metal-binding</keyword>
<dbReference type="AlphaFoldDB" id="A0A1S8CL84"/>
<comment type="caution">
    <text evidence="15">The sequence shown here is derived from an EMBL/GenBank/DDBJ whole genome shotgun (WGS) entry which is preliminary data.</text>
</comment>
<keyword evidence="10" id="KW-0408">Iron</keyword>
<comment type="subcellular location">
    <subcellularLocation>
        <location evidence="2">Cell membrane</location>
        <topology evidence="2">Multi-pass membrane protein</topology>
    </subcellularLocation>
</comment>
<evidence type="ECO:0000256" key="3">
    <source>
        <dbReference type="ARBA" id="ARBA00022448"/>
    </source>
</evidence>
<dbReference type="RefSeq" id="WP_076941355.1">
    <property type="nucleotide sequence ID" value="NZ_MOXD01000003.1"/>
</dbReference>
<evidence type="ECO:0000256" key="11">
    <source>
        <dbReference type="ARBA" id="ARBA00023136"/>
    </source>
</evidence>
<comment type="similarity">
    <text evidence="12">Belongs to the cytochrome b561 family.</text>
</comment>
<evidence type="ECO:0000256" key="1">
    <source>
        <dbReference type="ARBA" id="ARBA00001970"/>
    </source>
</evidence>
<evidence type="ECO:0000256" key="5">
    <source>
        <dbReference type="ARBA" id="ARBA00022617"/>
    </source>
</evidence>
<sequence length="180" mass="20791">MNRKFAPSQIFFHWVIFILVVLTYAVMELKGIAPKGSNLREWMKTLHYTFGVTILFLMLIRVVLKFAYKDPEIIPTPPRWQIRLAKATHGILYLMFISLPLLGGLSLYYGNVEWSFFSYPMPIAGLPNADVQHNLKELHELIADVGYFIVGIHAVGALFHHYIMLDNTLIRMIPGKKRYP</sequence>
<reference evidence="15 16" key="1">
    <citation type="submission" date="2016-11" db="EMBL/GenBank/DDBJ databases">
        <title>Rahnella oryzae sp. nov., isolated from rice root.</title>
        <authorList>
            <person name="Zhang X.-X."/>
            <person name="Zhang J."/>
        </authorList>
    </citation>
    <scope>NUCLEOTIDE SEQUENCE [LARGE SCALE GENOMIC DNA]</scope>
    <source>
        <strain evidence="15 16">J11-6</strain>
    </source>
</reference>
<keyword evidence="11 13" id="KW-0472">Membrane</keyword>
<evidence type="ECO:0000256" key="9">
    <source>
        <dbReference type="ARBA" id="ARBA00022989"/>
    </source>
</evidence>
<proteinExistence type="inferred from homology"/>
<keyword evidence="16" id="KW-1185">Reference proteome</keyword>
<dbReference type="STRING" id="2034155.BMI79_06455"/>
<name>A0A1S8CL84_9GAMM</name>
<keyword evidence="6 13" id="KW-0812">Transmembrane</keyword>
<dbReference type="InterPro" id="IPR016174">
    <property type="entry name" value="Di-haem_cyt_TM"/>
</dbReference>
<dbReference type="InterPro" id="IPR052168">
    <property type="entry name" value="Cytochrome_b561_oxidase"/>
</dbReference>
<feature type="transmembrane region" description="Helical" evidence="13">
    <location>
        <begin position="10"/>
        <end position="27"/>
    </location>
</feature>
<keyword evidence="4" id="KW-1003">Cell membrane</keyword>
<evidence type="ECO:0000256" key="2">
    <source>
        <dbReference type="ARBA" id="ARBA00004651"/>
    </source>
</evidence>
<dbReference type="SUPFAM" id="SSF81342">
    <property type="entry name" value="Transmembrane di-heme cytochromes"/>
    <property type="match status" value="1"/>
</dbReference>
<keyword evidence="3" id="KW-0813">Transport</keyword>
<evidence type="ECO:0000256" key="4">
    <source>
        <dbReference type="ARBA" id="ARBA00022475"/>
    </source>
</evidence>
<dbReference type="GO" id="GO:0005886">
    <property type="term" value="C:plasma membrane"/>
    <property type="evidence" value="ECO:0007669"/>
    <property type="project" value="UniProtKB-SubCell"/>
</dbReference>
<feature type="domain" description="Cytochrome b561 bacterial/Ni-hydrogenase" evidence="14">
    <location>
        <begin position="7"/>
        <end position="175"/>
    </location>
</feature>
<evidence type="ECO:0000256" key="6">
    <source>
        <dbReference type="ARBA" id="ARBA00022692"/>
    </source>
</evidence>
<feature type="transmembrane region" description="Helical" evidence="13">
    <location>
        <begin position="89"/>
        <end position="109"/>
    </location>
</feature>
<accession>A0A1S8CL84</accession>
<dbReference type="Proteomes" id="UP000216021">
    <property type="component" value="Unassembled WGS sequence"/>
</dbReference>
<feature type="transmembrane region" description="Helical" evidence="13">
    <location>
        <begin position="145"/>
        <end position="163"/>
    </location>
</feature>
<evidence type="ECO:0000313" key="15">
    <source>
        <dbReference type="EMBL" id="OMQ24471.1"/>
    </source>
</evidence>
<dbReference type="GO" id="GO:0022904">
    <property type="term" value="P:respiratory electron transport chain"/>
    <property type="evidence" value="ECO:0007669"/>
    <property type="project" value="InterPro"/>
</dbReference>
<dbReference type="PANTHER" id="PTHR30529">
    <property type="entry name" value="CYTOCHROME B561"/>
    <property type="match status" value="1"/>
</dbReference>
<dbReference type="GO" id="GO:0046872">
    <property type="term" value="F:metal ion binding"/>
    <property type="evidence" value="ECO:0007669"/>
    <property type="project" value="UniProtKB-KW"/>
</dbReference>
<evidence type="ECO:0000256" key="8">
    <source>
        <dbReference type="ARBA" id="ARBA00022982"/>
    </source>
</evidence>
<gene>
    <name evidence="15" type="ORF">BMI79_06455</name>
</gene>
<dbReference type="GO" id="GO:0009055">
    <property type="term" value="F:electron transfer activity"/>
    <property type="evidence" value="ECO:0007669"/>
    <property type="project" value="InterPro"/>
</dbReference>
<dbReference type="EMBL" id="MOXD01000003">
    <property type="protein sequence ID" value="OMQ24471.1"/>
    <property type="molecule type" value="Genomic_DNA"/>
</dbReference>
<feature type="transmembrane region" description="Helical" evidence="13">
    <location>
        <begin position="47"/>
        <end position="68"/>
    </location>
</feature>
<evidence type="ECO:0000256" key="7">
    <source>
        <dbReference type="ARBA" id="ARBA00022723"/>
    </source>
</evidence>
<dbReference type="GO" id="GO:0020037">
    <property type="term" value="F:heme binding"/>
    <property type="evidence" value="ECO:0007669"/>
    <property type="project" value="TreeGrafter"/>
</dbReference>
<organism evidence="15 16">
    <name type="scientific">Serratia oryzae</name>
    <dbReference type="NCBI Taxonomy" id="2034155"/>
    <lineage>
        <taxon>Bacteria</taxon>
        <taxon>Pseudomonadati</taxon>
        <taxon>Pseudomonadota</taxon>
        <taxon>Gammaproteobacteria</taxon>
        <taxon>Enterobacterales</taxon>
        <taxon>Yersiniaceae</taxon>
        <taxon>Serratia</taxon>
    </lineage>
</organism>
<dbReference type="PANTHER" id="PTHR30529:SF3">
    <property type="entry name" value="CYTOCHROME B561 HOMOLOG 1"/>
    <property type="match status" value="1"/>
</dbReference>
<evidence type="ECO:0000313" key="16">
    <source>
        <dbReference type="Proteomes" id="UP000216021"/>
    </source>
</evidence>
<dbReference type="InterPro" id="IPR011577">
    <property type="entry name" value="Cyt_b561_bac/Ni-Hgenase"/>
</dbReference>
<protein>
    <submittedName>
        <fullName evidence="15">Cytochrome b</fullName>
    </submittedName>
</protein>
<keyword evidence="9 13" id="KW-1133">Transmembrane helix</keyword>
<dbReference type="Pfam" id="PF01292">
    <property type="entry name" value="Ni_hydr_CYTB"/>
    <property type="match status" value="1"/>
</dbReference>
<evidence type="ECO:0000259" key="14">
    <source>
        <dbReference type="Pfam" id="PF01292"/>
    </source>
</evidence>
<comment type="cofactor">
    <cofactor evidence="1">
        <name>heme b</name>
        <dbReference type="ChEBI" id="CHEBI:60344"/>
    </cofactor>
</comment>